<dbReference type="Gene3D" id="4.10.280.10">
    <property type="entry name" value="Helix-loop-helix DNA-binding domain"/>
    <property type="match status" value="1"/>
</dbReference>
<dbReference type="SMART" id="SM00353">
    <property type="entry name" value="HLH"/>
    <property type="match status" value="1"/>
</dbReference>
<evidence type="ECO:0000256" key="2">
    <source>
        <dbReference type="ARBA" id="ARBA00023015"/>
    </source>
</evidence>
<gene>
    <name evidence="6" type="ORF">IEQ34_019270</name>
</gene>
<dbReference type="PANTHER" id="PTHR46772">
    <property type="entry name" value="BHLH DOMAIN-CONTAINING PROTEIN"/>
    <property type="match status" value="1"/>
</dbReference>
<dbReference type="Pfam" id="PF00010">
    <property type="entry name" value="HLH"/>
    <property type="match status" value="1"/>
</dbReference>
<keyword evidence="3" id="KW-0804">Transcription</keyword>
<dbReference type="InterPro" id="IPR036638">
    <property type="entry name" value="HLH_DNA-bd_sf"/>
</dbReference>
<dbReference type="InterPro" id="IPR011598">
    <property type="entry name" value="bHLH_dom"/>
</dbReference>
<dbReference type="PANTHER" id="PTHR46772:SF8">
    <property type="entry name" value="TRANSCRIPTION FACTOR BHLH95"/>
    <property type="match status" value="1"/>
</dbReference>
<comment type="similarity">
    <text evidence="1">Belongs to the bHLH protein family.</text>
</comment>
<proteinExistence type="inferred from homology"/>
<feature type="compositionally biased region" description="Basic residues" evidence="4">
    <location>
        <begin position="27"/>
        <end position="40"/>
    </location>
</feature>
<evidence type="ECO:0000313" key="7">
    <source>
        <dbReference type="Proteomes" id="UP000775213"/>
    </source>
</evidence>
<organism evidence="6 7">
    <name type="scientific">Dendrobium chrysotoxum</name>
    <name type="common">Orchid</name>
    <dbReference type="NCBI Taxonomy" id="161865"/>
    <lineage>
        <taxon>Eukaryota</taxon>
        <taxon>Viridiplantae</taxon>
        <taxon>Streptophyta</taxon>
        <taxon>Embryophyta</taxon>
        <taxon>Tracheophyta</taxon>
        <taxon>Spermatophyta</taxon>
        <taxon>Magnoliopsida</taxon>
        <taxon>Liliopsida</taxon>
        <taxon>Asparagales</taxon>
        <taxon>Orchidaceae</taxon>
        <taxon>Epidendroideae</taxon>
        <taxon>Malaxideae</taxon>
        <taxon>Dendrobiinae</taxon>
        <taxon>Dendrobium</taxon>
    </lineage>
</organism>
<dbReference type="PROSITE" id="PS50888">
    <property type="entry name" value="BHLH"/>
    <property type="match status" value="1"/>
</dbReference>
<dbReference type="GO" id="GO:0003700">
    <property type="term" value="F:DNA-binding transcription factor activity"/>
    <property type="evidence" value="ECO:0007669"/>
    <property type="project" value="InterPro"/>
</dbReference>
<name>A0AAV7G6Y5_DENCH</name>
<dbReference type="Proteomes" id="UP000775213">
    <property type="component" value="Unassembled WGS sequence"/>
</dbReference>
<protein>
    <recommendedName>
        <fullName evidence="5">BHLH domain-containing protein</fullName>
    </recommendedName>
</protein>
<comment type="caution">
    <text evidence="6">The sequence shown here is derived from an EMBL/GenBank/DDBJ whole genome shotgun (WGS) entry which is preliminary data.</text>
</comment>
<dbReference type="InterPro" id="IPR044278">
    <property type="entry name" value="BHLH95-like"/>
</dbReference>
<dbReference type="EMBL" id="JAGFBR010000017">
    <property type="protein sequence ID" value="KAH0451971.1"/>
    <property type="molecule type" value="Genomic_DNA"/>
</dbReference>
<dbReference type="CDD" id="cd11393">
    <property type="entry name" value="bHLH_AtbHLH_like"/>
    <property type="match status" value="1"/>
</dbReference>
<dbReference type="SUPFAM" id="SSF47459">
    <property type="entry name" value="HLH, helix-loop-helix DNA-binding domain"/>
    <property type="match status" value="1"/>
</dbReference>
<evidence type="ECO:0000256" key="3">
    <source>
        <dbReference type="ARBA" id="ARBA00023163"/>
    </source>
</evidence>
<evidence type="ECO:0000256" key="1">
    <source>
        <dbReference type="ARBA" id="ARBA00005510"/>
    </source>
</evidence>
<keyword evidence="7" id="KW-1185">Reference proteome</keyword>
<dbReference type="GO" id="GO:0009960">
    <property type="term" value="P:endosperm development"/>
    <property type="evidence" value="ECO:0007669"/>
    <property type="project" value="InterPro"/>
</dbReference>
<dbReference type="AlphaFoldDB" id="A0AAV7G6Y5"/>
<evidence type="ECO:0000313" key="6">
    <source>
        <dbReference type="EMBL" id="KAH0451971.1"/>
    </source>
</evidence>
<dbReference type="InterPro" id="IPR045239">
    <property type="entry name" value="bHLH95_bHLH"/>
</dbReference>
<sequence>MRAAWAFPNSDNTGGGEVAMKTSSNCSKHRVGEKRKRNGDRKRLLGSKCGGENIEDVRINEESNHELHICTERERRKKMRNMFTNLHALLPDLPSKADKSTIVDEAVSYIKALEQTLQNLQKQKLHQLMVDPSPTSTATLESKVAFIADDQGKNSSRWNRKAPMFSSPTAVVLPRLPVCFQTWISPNVVLNVAGEEAFISICCVKKAGFLSAMLFLLDKYKVEVVSAHFSSDNCSRSMCMVHARVTGVSDHFAETLMIEETYKSVVAEMIGWLYS</sequence>
<feature type="domain" description="BHLH" evidence="5">
    <location>
        <begin position="63"/>
        <end position="113"/>
    </location>
</feature>
<keyword evidence="2" id="KW-0805">Transcription regulation</keyword>
<evidence type="ECO:0000259" key="5">
    <source>
        <dbReference type="PROSITE" id="PS50888"/>
    </source>
</evidence>
<reference evidence="6 7" key="1">
    <citation type="journal article" date="2021" name="Hortic Res">
        <title>Chromosome-scale assembly of the Dendrobium chrysotoxum genome enhances the understanding of orchid evolution.</title>
        <authorList>
            <person name="Zhang Y."/>
            <person name="Zhang G.Q."/>
            <person name="Zhang D."/>
            <person name="Liu X.D."/>
            <person name="Xu X.Y."/>
            <person name="Sun W.H."/>
            <person name="Yu X."/>
            <person name="Zhu X."/>
            <person name="Wang Z.W."/>
            <person name="Zhao X."/>
            <person name="Zhong W.Y."/>
            <person name="Chen H."/>
            <person name="Yin W.L."/>
            <person name="Huang T."/>
            <person name="Niu S.C."/>
            <person name="Liu Z.J."/>
        </authorList>
    </citation>
    <scope>NUCLEOTIDE SEQUENCE [LARGE SCALE GENOMIC DNA]</scope>
    <source>
        <strain evidence="6">Lindl</strain>
    </source>
</reference>
<accession>A0AAV7G6Y5</accession>
<evidence type="ECO:0000256" key="4">
    <source>
        <dbReference type="SAM" id="MobiDB-lite"/>
    </source>
</evidence>
<dbReference type="GO" id="GO:0046983">
    <property type="term" value="F:protein dimerization activity"/>
    <property type="evidence" value="ECO:0007669"/>
    <property type="project" value="InterPro"/>
</dbReference>
<feature type="region of interest" description="Disordered" evidence="4">
    <location>
        <begin position="1"/>
        <end position="47"/>
    </location>
</feature>